<evidence type="ECO:0000256" key="3">
    <source>
        <dbReference type="PROSITE-ProRule" id="PRU00221"/>
    </source>
</evidence>
<feature type="repeat" description="WD" evidence="3">
    <location>
        <begin position="987"/>
        <end position="1028"/>
    </location>
</feature>
<dbReference type="PROSITE" id="PS50082">
    <property type="entry name" value="WD_REPEATS_2"/>
    <property type="match status" value="8"/>
</dbReference>
<gene>
    <name evidence="5" type="ORF">SAMN02982929_01445</name>
    <name evidence="6" type="ORF">SAMN05216506_111180</name>
</gene>
<dbReference type="PRINTS" id="PR00320">
    <property type="entry name" value="GPROTEINBRPT"/>
</dbReference>
<dbReference type="EMBL" id="FNVB01000002">
    <property type="protein sequence ID" value="SEG08190.1"/>
    <property type="molecule type" value="Genomic_DNA"/>
</dbReference>
<feature type="domain" description="Novel STAND NTPase 1" evidence="4">
    <location>
        <begin position="210"/>
        <end position="601"/>
    </location>
</feature>
<dbReference type="SMR" id="A0A1H5X9S2"/>
<dbReference type="CDD" id="cd00200">
    <property type="entry name" value="WD40"/>
    <property type="match status" value="1"/>
</dbReference>
<keyword evidence="1 3" id="KW-0853">WD repeat</keyword>
<feature type="repeat" description="WD" evidence="3">
    <location>
        <begin position="944"/>
        <end position="985"/>
    </location>
</feature>
<dbReference type="InterPro" id="IPR015943">
    <property type="entry name" value="WD40/YVTN_repeat-like_dom_sf"/>
</dbReference>
<dbReference type="Proteomes" id="UP000236729">
    <property type="component" value="Unassembled WGS sequence"/>
</dbReference>
<protein>
    <submittedName>
        <fullName evidence="5">WD40 repeat</fullName>
    </submittedName>
</protein>
<feature type="repeat" description="WD" evidence="3">
    <location>
        <begin position="734"/>
        <end position="775"/>
    </location>
</feature>
<dbReference type="RefSeq" id="WP_093356539.1">
    <property type="nucleotide sequence ID" value="NZ_FNVB01000002.1"/>
</dbReference>
<dbReference type="Proteomes" id="UP000199690">
    <property type="component" value="Unassembled WGS sequence"/>
</dbReference>
<dbReference type="SUPFAM" id="SSF50494">
    <property type="entry name" value="Trypsin-like serine proteases"/>
    <property type="match status" value="1"/>
</dbReference>
<dbReference type="PANTHER" id="PTHR19879">
    <property type="entry name" value="TRANSCRIPTION INITIATION FACTOR TFIID"/>
    <property type="match status" value="1"/>
</dbReference>
<evidence type="ECO:0000256" key="2">
    <source>
        <dbReference type="ARBA" id="ARBA00022737"/>
    </source>
</evidence>
<evidence type="ECO:0000313" key="6">
    <source>
        <dbReference type="EMBL" id="SFE45861.1"/>
    </source>
</evidence>
<dbReference type="AlphaFoldDB" id="A0A1H5X9S2"/>
<feature type="repeat" description="WD" evidence="3">
    <location>
        <begin position="909"/>
        <end position="943"/>
    </location>
</feature>
<dbReference type="SUPFAM" id="SSF52540">
    <property type="entry name" value="P-loop containing nucleoside triphosphate hydrolases"/>
    <property type="match status" value="1"/>
</dbReference>
<reference evidence="5" key="2">
    <citation type="submission" date="2016-10" db="EMBL/GenBank/DDBJ databases">
        <authorList>
            <person name="de Groot N.N."/>
        </authorList>
    </citation>
    <scope>NUCLEOTIDE SEQUENCE [LARGE SCALE GENOMIC DNA]</scope>
    <source>
        <strain evidence="5">ATCC 20501</strain>
    </source>
</reference>
<name>A0A1H5X9S2_9PSEU</name>
<dbReference type="PANTHER" id="PTHR19879:SF9">
    <property type="entry name" value="TRANSCRIPTION INITIATION FACTOR TFIID SUBUNIT 5"/>
    <property type="match status" value="1"/>
</dbReference>
<keyword evidence="2" id="KW-0677">Repeat</keyword>
<evidence type="ECO:0000259" key="4">
    <source>
        <dbReference type="Pfam" id="PF20703"/>
    </source>
</evidence>
<dbReference type="InterPro" id="IPR036322">
    <property type="entry name" value="WD40_repeat_dom_sf"/>
</dbReference>
<dbReference type="EMBL" id="FOME01000011">
    <property type="protein sequence ID" value="SFE45861.1"/>
    <property type="molecule type" value="Genomic_DNA"/>
</dbReference>
<feature type="repeat" description="WD" evidence="3">
    <location>
        <begin position="776"/>
        <end position="817"/>
    </location>
</feature>
<dbReference type="Pfam" id="PF13365">
    <property type="entry name" value="Trypsin_2"/>
    <property type="match status" value="1"/>
</dbReference>
<evidence type="ECO:0000313" key="8">
    <source>
        <dbReference type="Proteomes" id="UP000236729"/>
    </source>
</evidence>
<dbReference type="InterPro" id="IPR049052">
    <property type="entry name" value="nSTAND1"/>
</dbReference>
<dbReference type="Pfam" id="PF00400">
    <property type="entry name" value="WD40"/>
    <property type="match status" value="7"/>
</dbReference>
<feature type="repeat" description="WD" evidence="3">
    <location>
        <begin position="860"/>
        <end position="901"/>
    </location>
</feature>
<dbReference type="InterPro" id="IPR001680">
    <property type="entry name" value="WD40_rpt"/>
</dbReference>
<dbReference type="SMART" id="SM00320">
    <property type="entry name" value="WD40"/>
    <property type="match status" value="8"/>
</dbReference>
<organism evidence="5 8">
    <name type="scientific">Saccharopolyspora kobensis</name>
    <dbReference type="NCBI Taxonomy" id="146035"/>
    <lineage>
        <taxon>Bacteria</taxon>
        <taxon>Bacillati</taxon>
        <taxon>Actinomycetota</taxon>
        <taxon>Actinomycetes</taxon>
        <taxon>Pseudonocardiales</taxon>
        <taxon>Pseudonocardiaceae</taxon>
        <taxon>Saccharopolyspora</taxon>
    </lineage>
</organism>
<keyword evidence="7" id="KW-1185">Reference proteome</keyword>
<reference evidence="7 8" key="1">
    <citation type="submission" date="2016-10" db="EMBL/GenBank/DDBJ databases">
        <authorList>
            <person name="Varghese N."/>
            <person name="Submissions S."/>
        </authorList>
    </citation>
    <scope>NUCLEOTIDE SEQUENCE [LARGE SCALE GENOMIC DNA]</scope>
    <source>
        <strain evidence="8">ATCC 20501</strain>
        <strain evidence="6 7">CGMCC 4.3529</strain>
    </source>
</reference>
<dbReference type="InterPro" id="IPR009003">
    <property type="entry name" value="Peptidase_S1_PA"/>
</dbReference>
<dbReference type="PROSITE" id="PS00678">
    <property type="entry name" value="WD_REPEATS_1"/>
    <property type="match status" value="7"/>
</dbReference>
<proteinExistence type="predicted"/>
<evidence type="ECO:0000313" key="5">
    <source>
        <dbReference type="EMBL" id="SEG08190.1"/>
    </source>
</evidence>
<dbReference type="InterPro" id="IPR027417">
    <property type="entry name" value="P-loop_NTPase"/>
</dbReference>
<accession>A0A1I2APH0</accession>
<dbReference type="InterPro" id="IPR019775">
    <property type="entry name" value="WD40_repeat_CS"/>
</dbReference>
<evidence type="ECO:0000256" key="1">
    <source>
        <dbReference type="ARBA" id="ARBA00022574"/>
    </source>
</evidence>
<dbReference type="Gene3D" id="2.130.10.10">
    <property type="entry name" value="YVTN repeat-like/Quinoprotein amine dehydrogenase"/>
    <property type="match status" value="3"/>
</dbReference>
<dbReference type="Pfam" id="PF20703">
    <property type="entry name" value="nSTAND1"/>
    <property type="match status" value="1"/>
</dbReference>
<evidence type="ECO:0000313" key="7">
    <source>
        <dbReference type="Proteomes" id="UP000199690"/>
    </source>
</evidence>
<feature type="repeat" description="WD" evidence="3">
    <location>
        <begin position="818"/>
        <end position="859"/>
    </location>
</feature>
<accession>A0A1H5X9S2</accession>
<dbReference type="SUPFAM" id="SSF50978">
    <property type="entry name" value="WD40 repeat-like"/>
    <property type="match status" value="1"/>
</dbReference>
<dbReference type="Gene3D" id="2.40.10.120">
    <property type="match status" value="1"/>
</dbReference>
<sequence>MDAQPGAGRAALAASVAQVVTGGGAVAGASFLVGDGVAVTCAHVVRAVGAGPGERVELVFPHLRGAPRLPAEVVAERWRAPESDDVAVLHLAGVPPGAEVLALGSAAGCQGHPVSSFGFPAQAPPDGHFGYGTAADPLPGRLLQLTGANDLTSGFSGGPVVDERTGLVIGMVTAIASPDEHLKGIGIAYATPAEVLREVVPQLAVREVCPYLGLEPFTAEHAEWFRGRDDAVGEVRAALRRSRAVLLLGPSGGGKSSLVQAGVLPALSRGALPGSDRWLPVVVRPGTDLPAELERAGLPGGGELAGADRRLAEADRDRLLLVVDQFEELLTQPPDLRHRAAGQLVALIGSGAPVSVLLVMRDDFYPQLAAMLPQLLAAATPGLVNIPAALRVPELLEIIGGPARAAGIGIETGLVERIVDDLCSADPDRRAPVTLLPPLELALRQLWQRREDGRLTHDAYQRIGAVTGALTTWCNTALAQLPARHRTVARRMLTALVRPADDAHAIPATRRQLSISTLRALAAGPADTAVDEVLAALTRYRIITTGSTPRPGRPPEPTAELIHDALLRDWPDLRRWVADDHRFQVWLHRAAEQRQRHRLSGQPGDLLAGTALSEGIDWAGERSLPADIAEFLTASHQSWQATARRTRRLNRLLAGLLVVSLVATGLALWQSQLAGTAQREAQARQLAAQSAALRETSPDLSALLAVQAHRTDDSTAEGSPALQAFADSPLRKRLDLHGGNAKALAYSTDGRLLAAAGEQGGTSLWETGSGRERHILRGHAGEVNAVAFSPGNSVLATAGQDRTARIWDVGSGRQRALLRGHESTVNNVEFSGDGTVVVTSSGDGTARIWDSRTGRQLRSFTVHGRGALEIAFSGDGRTLVTANNDGTAQLWDVETGRQRALVGDTGVEVFSVALSPDVRMLAAAGVDHRIRLWDLETGQERAALTGHFTYVFSMEFSPDGKTLASASLDTSARLWDVGTGEELHILTGGNASSMLRTAFSPDGRTLVTTDDDRVARLWDVESGRQRRALTGHNGAVAWAAFSPDGAPLATAAVDGTARLWEARAGEPRLMLAE</sequence>
<dbReference type="PROSITE" id="PS50294">
    <property type="entry name" value="WD_REPEATS_REGION"/>
    <property type="match status" value="7"/>
</dbReference>
<feature type="repeat" description="WD" evidence="3">
    <location>
        <begin position="1029"/>
        <end position="1070"/>
    </location>
</feature>
<dbReference type="InterPro" id="IPR020472">
    <property type="entry name" value="WD40_PAC1"/>
</dbReference>